<organism evidence="8 9">
    <name type="scientific">Sphingomonas panacis</name>
    <dbReference type="NCBI Taxonomy" id="1560345"/>
    <lineage>
        <taxon>Bacteria</taxon>
        <taxon>Pseudomonadati</taxon>
        <taxon>Pseudomonadota</taxon>
        <taxon>Alphaproteobacteria</taxon>
        <taxon>Sphingomonadales</taxon>
        <taxon>Sphingomonadaceae</taxon>
        <taxon>Sphingomonas</taxon>
    </lineage>
</organism>
<dbReference type="InterPro" id="IPR036188">
    <property type="entry name" value="FAD/NAD-bd_sf"/>
</dbReference>
<keyword evidence="3" id="KW-0285">Flavoprotein</keyword>
<dbReference type="InterPro" id="IPR050775">
    <property type="entry name" value="FAD-binding_Monooxygenases"/>
</dbReference>
<dbReference type="FunFam" id="3.50.50.60:FF:000341">
    <property type="entry name" value="Baeyer-Villiger monooxygenase"/>
    <property type="match status" value="1"/>
</dbReference>
<dbReference type="GO" id="GO:0004497">
    <property type="term" value="F:monooxygenase activity"/>
    <property type="evidence" value="ECO:0007669"/>
    <property type="project" value="UniProtKB-KW"/>
</dbReference>
<dbReference type="PANTHER" id="PTHR43098:SF4">
    <property type="entry name" value="BLR3857 PROTEIN"/>
    <property type="match status" value="1"/>
</dbReference>
<dbReference type="OrthoDB" id="312624at2"/>
<keyword evidence="8" id="KW-0614">Plasmid</keyword>
<evidence type="ECO:0000256" key="4">
    <source>
        <dbReference type="ARBA" id="ARBA00022827"/>
    </source>
</evidence>
<keyword evidence="6" id="KW-0560">Oxidoreductase</keyword>
<keyword evidence="7 8" id="KW-0503">Monooxygenase</keyword>
<dbReference type="RefSeq" id="WP_069207789.1">
    <property type="nucleotide sequence ID" value="NZ_CP014169.1"/>
</dbReference>
<evidence type="ECO:0000256" key="5">
    <source>
        <dbReference type="ARBA" id="ARBA00022857"/>
    </source>
</evidence>
<protein>
    <submittedName>
        <fullName evidence="8">Monooxygenase</fullName>
    </submittedName>
</protein>
<accession>A0A1B3ZIH7</accession>
<dbReference type="Gene3D" id="3.50.50.60">
    <property type="entry name" value="FAD/NAD(P)-binding domain"/>
    <property type="match status" value="3"/>
</dbReference>
<comment type="cofactor">
    <cofactor evidence="1">
        <name>FAD</name>
        <dbReference type="ChEBI" id="CHEBI:57692"/>
    </cofactor>
</comment>
<comment type="similarity">
    <text evidence="2">Belongs to the FAD-binding monooxygenase family.</text>
</comment>
<reference evidence="8 9" key="1">
    <citation type="submission" date="2016-01" db="EMBL/GenBank/DDBJ databases">
        <title>Complete genome and mega plasmid sequence of Sphingomonas panacis DCY99 elicits systemic resistance in rice to Xanthomonas oryzae.</title>
        <authorList>
            <person name="Kim Y.J."/>
            <person name="Yang D.C."/>
            <person name="Sing P."/>
        </authorList>
    </citation>
    <scope>NUCLEOTIDE SEQUENCE [LARGE SCALE GENOMIC DNA]</scope>
    <source>
        <strain evidence="8 9">DCY99</strain>
        <plasmid evidence="9">Plasmid</plasmid>
    </source>
</reference>
<dbReference type="Proteomes" id="UP000094256">
    <property type="component" value="Plasmid unnamed"/>
</dbReference>
<evidence type="ECO:0000256" key="6">
    <source>
        <dbReference type="ARBA" id="ARBA00023002"/>
    </source>
</evidence>
<dbReference type="SUPFAM" id="SSF51905">
    <property type="entry name" value="FAD/NAD(P)-binding domain"/>
    <property type="match status" value="1"/>
</dbReference>
<evidence type="ECO:0000256" key="2">
    <source>
        <dbReference type="ARBA" id="ARBA00010139"/>
    </source>
</evidence>
<name>A0A1B3ZIH7_9SPHN</name>
<keyword evidence="5" id="KW-0521">NADP</keyword>
<evidence type="ECO:0000256" key="3">
    <source>
        <dbReference type="ARBA" id="ARBA00022630"/>
    </source>
</evidence>
<dbReference type="AlphaFoldDB" id="A0A1B3ZIH7"/>
<dbReference type="Pfam" id="PF13738">
    <property type="entry name" value="Pyr_redox_3"/>
    <property type="match status" value="1"/>
</dbReference>
<proteinExistence type="inferred from homology"/>
<dbReference type="EMBL" id="CP014169">
    <property type="protein sequence ID" value="AOH87225.1"/>
    <property type="molecule type" value="Genomic_DNA"/>
</dbReference>
<keyword evidence="4" id="KW-0274">FAD</keyword>
<evidence type="ECO:0000256" key="7">
    <source>
        <dbReference type="ARBA" id="ARBA00023033"/>
    </source>
</evidence>
<dbReference type="PANTHER" id="PTHR43098">
    <property type="entry name" value="L-ORNITHINE N(5)-MONOOXYGENASE-RELATED"/>
    <property type="match status" value="1"/>
</dbReference>
<evidence type="ECO:0000313" key="9">
    <source>
        <dbReference type="Proteomes" id="UP000094256"/>
    </source>
</evidence>
<dbReference type="KEGG" id="span:AWL63_23995"/>
<gene>
    <name evidence="8" type="ORF">AWL63_23995</name>
</gene>
<evidence type="ECO:0000256" key="1">
    <source>
        <dbReference type="ARBA" id="ARBA00001974"/>
    </source>
</evidence>
<sequence>MTGSVAEVSRDHASVESLRAKYAEERNRRLDPRKNEQFIEVTGEYRHFVDDPWIEAPITRGSIEEVVEALVIGGGFGGLLASAGLKKIGIDDIRIVEKAGDFGGTWYWNRYPGAQCDIESYIYLPLLEETAYIPTEKYAHAPEIFEHAQRIGRHFGLYDKALFQTEITSMDWDEAALRWTVRTDRGDLIQARYVLTASGPLNRPKLPGISGISRFKGHMFHTSRWDYGYTGGDANGGMTRLADKKVAVLGTGATAVQCVPYLARDAQHVYVVQRTPSNVGARGNRPTDPDWVKSLAPGWQRERMENFNAIVSGARCETDFVADGWTELFSDMLTNWRPEDGRELALPEAMALMERADFQKGEEMRAWIAAHVERPEVAEALKPWYGVLCKRPAFNDDYLPSFNRDNVTLIDTHGAGVDEITGSAIVCNGVSYPVDCIIFATGFEVGTTTNRTAGAAIRGVGGELLAGHFADGPRTLHGFYVHGFPNLFLLGSGNNAVKPNITDMLAEQVDHLVDLIAKTRAVGAKRIEATAGGEAEWRQIIVAKSQGIRAMHAQCTPGYFNAEGDIEKSWSANTYGGGALEFSALLNEWRERGDNAGLKIS</sequence>
<geneLocation type="plasmid" evidence="9"/>
<keyword evidence="9" id="KW-1185">Reference proteome</keyword>
<evidence type="ECO:0000313" key="8">
    <source>
        <dbReference type="EMBL" id="AOH87225.1"/>
    </source>
</evidence>